<dbReference type="InterPro" id="IPR016167">
    <property type="entry name" value="FAD-bd_PCMH_sub1"/>
</dbReference>
<comment type="catalytic activity">
    <reaction evidence="13">
        <text>a long chain fatty alcohol + a 1-acylglycerone 3-phosphate = a 1-O-alkylglycerone 3-phosphate + a long-chain fatty acid + H(+)</text>
        <dbReference type="Rhea" id="RHEA:36171"/>
        <dbReference type="ChEBI" id="CHEBI:15378"/>
        <dbReference type="ChEBI" id="CHEBI:17135"/>
        <dbReference type="ChEBI" id="CHEBI:57534"/>
        <dbReference type="ChEBI" id="CHEBI:57560"/>
        <dbReference type="ChEBI" id="CHEBI:73315"/>
        <dbReference type="EC" id="2.5.1.26"/>
    </reaction>
</comment>
<evidence type="ECO:0000256" key="6">
    <source>
        <dbReference type="ARBA" id="ARBA00022630"/>
    </source>
</evidence>
<dbReference type="PANTHER" id="PTHR46568">
    <property type="entry name" value="ALKYLDIHYDROXYACETONEPHOSPHATE SYNTHASE, PEROXISOMAL"/>
    <property type="match status" value="1"/>
</dbReference>
<dbReference type="InterPro" id="IPR025650">
    <property type="entry name" value="Alkyl-DHAP_Synthase"/>
</dbReference>
<dbReference type="Gene3D" id="3.30.70.3450">
    <property type="match status" value="1"/>
</dbReference>
<accession>A0A9N9SAT2</accession>
<dbReference type="InterPro" id="IPR004113">
    <property type="entry name" value="FAD-bd_oxidored_4_C"/>
</dbReference>
<keyword evidence="7 11" id="KW-0274">FAD</keyword>
<feature type="binding site" evidence="11">
    <location>
        <begin position="244"/>
        <end position="250"/>
    </location>
    <ligand>
        <name>FAD</name>
        <dbReference type="ChEBI" id="CHEBI:57692"/>
    </ligand>
</feature>
<dbReference type="GO" id="GO:0008609">
    <property type="term" value="F:alkylglycerone-phosphate synthase activity"/>
    <property type="evidence" value="ECO:0007669"/>
    <property type="project" value="UniProtKB-EC"/>
</dbReference>
<dbReference type="GO" id="GO:0008610">
    <property type="term" value="P:lipid biosynthetic process"/>
    <property type="evidence" value="ECO:0007669"/>
    <property type="project" value="InterPro"/>
</dbReference>
<evidence type="ECO:0000313" key="16">
    <source>
        <dbReference type="EMBL" id="CAG9812258.1"/>
    </source>
</evidence>
<comment type="subunit">
    <text evidence="4 13">Homodimer.</text>
</comment>
<evidence type="ECO:0000256" key="14">
    <source>
        <dbReference type="SAM" id="SignalP"/>
    </source>
</evidence>
<dbReference type="InterPro" id="IPR016166">
    <property type="entry name" value="FAD-bd_PCMH"/>
</dbReference>
<evidence type="ECO:0000256" key="10">
    <source>
        <dbReference type="PIRSR" id="PIRSR625650-2"/>
    </source>
</evidence>
<dbReference type="Gene3D" id="3.30.465.10">
    <property type="match status" value="1"/>
</dbReference>
<evidence type="ECO:0000313" key="17">
    <source>
        <dbReference type="Proteomes" id="UP001153620"/>
    </source>
</evidence>
<dbReference type="PROSITE" id="PS51387">
    <property type="entry name" value="FAD_PCMH"/>
    <property type="match status" value="1"/>
</dbReference>
<sequence>MSKRFLICALFLYTSLEALQIPTGHNSAYFDVQIDRVEQIFADEKYTDWTGVKVKKLNKTRCRGQAMKDFYILRYGRFERIPDIVVFPRSHKDVVFCVELANKFGSVIIPYAGGTNTMLSLSHSKDDQRFFISLDVTQMNRILWIDRKSMLACMEAGIVGRDMEEALEKEGLTVGHEPDSIELSTLGGWVATRSSGMKQQTYGNIEDIVEKITLVTSIGVLEKDFLAPRVSIGPDFHQIILGSEGTLGVITKVVVKVHKKPDVRRFGSIVFPDFEHGVKFMHEVSKWPTKPSSLRLVDNCHIQIGMTFENHPSYLSGLISAVKQYFLLNVYRFDIKKISLVTYLIENNKEEADRLEDKFKFSAKKFDGILAGPEYGKKTYLMTLVVCYTRDFFFDLGFLFDSLETSVTWDKLWSLVTTLEGAWKQELKMRKLKNAIAIRISQIYHSGACVYVYFGIGPTENQNQFEVFNDLNKMLKGLMIKAGGTLSHHHGVGKKNMEFYPQVVSKVGVELFKAIKEKVDPINVFGAGNMIKCKL</sequence>
<comment type="pathway">
    <text evidence="2 13">Glycerolipid metabolism; ether lipid biosynthesis.</text>
</comment>
<feature type="binding site" evidence="10">
    <location>
        <position position="390"/>
    </location>
    <ligand>
        <name>substrate</name>
    </ligand>
</feature>
<dbReference type="SUPFAM" id="SSF55103">
    <property type="entry name" value="FAD-linked oxidases, C-terminal domain"/>
    <property type="match status" value="1"/>
</dbReference>
<keyword evidence="13" id="KW-0443">Lipid metabolism</keyword>
<feature type="chain" id="PRO_5040516694" description="Alkylglycerone-phosphate synthase" evidence="14">
    <location>
        <begin position="19"/>
        <end position="535"/>
    </location>
</feature>
<dbReference type="Proteomes" id="UP001153620">
    <property type="component" value="Chromosome 4"/>
</dbReference>
<organism evidence="16 17">
    <name type="scientific">Chironomus riparius</name>
    <dbReference type="NCBI Taxonomy" id="315576"/>
    <lineage>
        <taxon>Eukaryota</taxon>
        <taxon>Metazoa</taxon>
        <taxon>Ecdysozoa</taxon>
        <taxon>Arthropoda</taxon>
        <taxon>Hexapoda</taxon>
        <taxon>Insecta</taxon>
        <taxon>Pterygota</taxon>
        <taxon>Neoptera</taxon>
        <taxon>Endopterygota</taxon>
        <taxon>Diptera</taxon>
        <taxon>Nematocera</taxon>
        <taxon>Chironomoidea</taxon>
        <taxon>Chironomidae</taxon>
        <taxon>Chironominae</taxon>
        <taxon>Chironomus</taxon>
    </lineage>
</organism>
<evidence type="ECO:0000256" key="5">
    <source>
        <dbReference type="ARBA" id="ARBA00012385"/>
    </source>
</evidence>
<dbReference type="Pfam" id="PF01565">
    <property type="entry name" value="FAD_binding_4"/>
    <property type="match status" value="1"/>
</dbReference>
<reference evidence="16" key="2">
    <citation type="submission" date="2022-10" db="EMBL/GenBank/DDBJ databases">
        <authorList>
            <consortium name="ENA_rothamsted_submissions"/>
            <consortium name="culmorum"/>
            <person name="King R."/>
        </authorList>
    </citation>
    <scope>NUCLEOTIDE SEQUENCE</scope>
</reference>
<gene>
    <name evidence="16" type="ORF">CHIRRI_LOCUS15063</name>
</gene>
<feature type="binding site" evidence="11">
    <location>
        <begin position="192"/>
        <end position="195"/>
    </location>
    <ligand>
        <name>FAD</name>
        <dbReference type="ChEBI" id="CHEBI:57692"/>
    </ligand>
</feature>
<dbReference type="PANTHER" id="PTHR46568:SF1">
    <property type="entry name" value="ALKYLDIHYDROXYACETONEPHOSPHATE SYNTHASE, PEROXISOMAL"/>
    <property type="match status" value="1"/>
</dbReference>
<dbReference type="Gene3D" id="3.30.300.330">
    <property type="match status" value="1"/>
</dbReference>
<protein>
    <recommendedName>
        <fullName evidence="5 13">Alkylglycerone-phosphate synthase</fullName>
        <shortName evidence="13">Alkyl-DHAP synthase</shortName>
        <ecNumber evidence="5 13">2.5.1.26</ecNumber>
    </recommendedName>
</protein>
<dbReference type="OrthoDB" id="7786253at2759"/>
<comment type="cofactor">
    <cofactor evidence="11 13">
        <name>FAD</name>
        <dbReference type="ChEBI" id="CHEBI:57692"/>
    </cofactor>
</comment>
<keyword evidence="13" id="KW-0808">Transferase</keyword>
<keyword evidence="8 13" id="KW-0576">Peroxisome</keyword>
<dbReference type="SUPFAM" id="SSF56176">
    <property type="entry name" value="FAD-binding/transporter-associated domain-like"/>
    <property type="match status" value="1"/>
</dbReference>
<dbReference type="InterPro" id="IPR016169">
    <property type="entry name" value="FAD-bd_PCMH_sub2"/>
</dbReference>
<dbReference type="InterPro" id="IPR016171">
    <property type="entry name" value="Vanillyl_alc_oxidase_C-sub2"/>
</dbReference>
<evidence type="ECO:0000256" key="8">
    <source>
        <dbReference type="ARBA" id="ARBA00023140"/>
    </source>
</evidence>
<evidence type="ECO:0000256" key="1">
    <source>
        <dbReference type="ARBA" id="ARBA00004275"/>
    </source>
</evidence>
<dbReference type="AlphaFoldDB" id="A0A9N9SAT2"/>
<dbReference type="GO" id="GO:0071949">
    <property type="term" value="F:FAD binding"/>
    <property type="evidence" value="ECO:0007669"/>
    <property type="project" value="InterPro"/>
</dbReference>
<keyword evidence="6 13" id="KW-0285">Flavoprotein</keyword>
<reference evidence="16" key="1">
    <citation type="submission" date="2022-01" db="EMBL/GenBank/DDBJ databases">
        <authorList>
            <person name="King R."/>
        </authorList>
    </citation>
    <scope>NUCLEOTIDE SEQUENCE</scope>
</reference>
<keyword evidence="13" id="KW-0444">Lipid biosynthesis</keyword>
<dbReference type="GO" id="GO:0005777">
    <property type="term" value="C:peroxisome"/>
    <property type="evidence" value="ECO:0007669"/>
    <property type="project" value="UniProtKB-SubCell"/>
</dbReference>
<keyword evidence="17" id="KW-1185">Reference proteome</keyword>
<evidence type="ECO:0000259" key="15">
    <source>
        <dbReference type="PROSITE" id="PS51387"/>
    </source>
</evidence>
<evidence type="ECO:0000256" key="13">
    <source>
        <dbReference type="RuleBase" id="RU363113"/>
    </source>
</evidence>
<evidence type="ECO:0000256" key="2">
    <source>
        <dbReference type="ARBA" id="ARBA00004670"/>
    </source>
</evidence>
<feature type="domain" description="FAD-binding PCMH-type" evidence="15">
    <location>
        <begin position="78"/>
        <end position="260"/>
    </location>
</feature>
<dbReference type="EC" id="2.5.1.26" evidence="5 13"/>
<evidence type="ECO:0000256" key="9">
    <source>
        <dbReference type="PIRSR" id="PIRSR625650-1"/>
    </source>
</evidence>
<keyword evidence="14" id="KW-0732">Signal</keyword>
<evidence type="ECO:0000256" key="11">
    <source>
        <dbReference type="PIRSR" id="PIRSR625650-3"/>
    </source>
</evidence>
<dbReference type="EMBL" id="OU895880">
    <property type="protein sequence ID" value="CAG9812258.1"/>
    <property type="molecule type" value="Genomic_DNA"/>
</dbReference>
<dbReference type="InterPro" id="IPR006094">
    <property type="entry name" value="Oxid_FAD_bind_N"/>
</dbReference>
<evidence type="ECO:0000256" key="7">
    <source>
        <dbReference type="ARBA" id="ARBA00022827"/>
    </source>
</evidence>
<dbReference type="InterPro" id="IPR036318">
    <property type="entry name" value="FAD-bd_PCMH-like_sf"/>
</dbReference>
<name>A0A9N9SAT2_9DIPT</name>
<dbReference type="InterPro" id="IPR016164">
    <property type="entry name" value="FAD-linked_Oxase-like_C"/>
</dbReference>
<proteinExistence type="inferred from homology"/>
<comment type="subcellular location">
    <subcellularLocation>
        <location evidence="1 13">Peroxisome</location>
    </subcellularLocation>
</comment>
<feature type="active site" description="Proton donor/acceptor" evidence="9">
    <location>
        <position position="451"/>
    </location>
</feature>
<dbReference type="Pfam" id="PF02913">
    <property type="entry name" value="FAD-oxidase_C"/>
    <property type="match status" value="1"/>
</dbReference>
<comment type="similarity">
    <text evidence="3 13">Belongs to the FAD-binding oxidoreductase/transferase type 4 family.</text>
</comment>
<dbReference type="Gene3D" id="3.30.43.10">
    <property type="entry name" value="Uridine Diphospho-n-acetylenolpyruvylglucosamine Reductase, domain 2"/>
    <property type="match status" value="1"/>
</dbReference>
<evidence type="ECO:0000256" key="3">
    <source>
        <dbReference type="ARBA" id="ARBA00008000"/>
    </source>
</evidence>
<comment type="function">
    <text evidence="13">Catalyzes the exchange of an acyl for a long-chain alkyl group and the formation of the ether bond in the biosynthesis of ether phospholipids.</text>
</comment>
<dbReference type="Gene3D" id="1.10.45.10">
    <property type="entry name" value="Vanillyl-alcohol Oxidase, Chain A, domain 4"/>
    <property type="match status" value="1"/>
</dbReference>
<evidence type="ECO:0000256" key="12">
    <source>
        <dbReference type="PIRSR" id="PIRSR625650-4"/>
    </source>
</evidence>
<feature type="site" description="Important for enzyme activity" evidence="12">
    <location>
        <position position="295"/>
    </location>
</feature>
<feature type="signal peptide" evidence="14">
    <location>
        <begin position="1"/>
        <end position="18"/>
    </location>
</feature>
<evidence type="ECO:0000256" key="4">
    <source>
        <dbReference type="ARBA" id="ARBA00011738"/>
    </source>
</evidence>
<feature type="binding site" evidence="11">
    <location>
        <begin position="179"/>
        <end position="185"/>
    </location>
    <ligand>
        <name>FAD</name>
        <dbReference type="ChEBI" id="CHEBI:57692"/>
    </ligand>
</feature>